<evidence type="ECO:0000313" key="3">
    <source>
        <dbReference type="Proteomes" id="UP001517367"/>
    </source>
</evidence>
<gene>
    <name evidence="2" type="ORF">E5L68_002245</name>
</gene>
<dbReference type="Proteomes" id="UP001517367">
    <property type="component" value="Unassembled WGS sequence"/>
</dbReference>
<dbReference type="InterPro" id="IPR015943">
    <property type="entry name" value="WD40/YVTN_repeat-like_dom_sf"/>
</dbReference>
<keyword evidence="2" id="KW-0378">Hydrolase</keyword>
<dbReference type="InterPro" id="IPR036278">
    <property type="entry name" value="Sialidase_sf"/>
</dbReference>
<dbReference type="CDD" id="cd15482">
    <property type="entry name" value="Sialidase_non-viral"/>
    <property type="match status" value="1"/>
</dbReference>
<proteinExistence type="predicted"/>
<dbReference type="Gene3D" id="2.130.10.10">
    <property type="entry name" value="YVTN repeat-like/Quinoprotein amine dehydrogenase"/>
    <property type="match status" value="1"/>
</dbReference>
<dbReference type="RefSeq" id="WP_138727778.1">
    <property type="nucleotide sequence ID" value="NZ_SRMP02000001.1"/>
</dbReference>
<comment type="caution">
    <text evidence="2">The sequence shown here is derived from an EMBL/GenBank/DDBJ whole genome shotgun (WGS) entry which is preliminary data.</text>
</comment>
<keyword evidence="3" id="KW-1185">Reference proteome</keyword>
<keyword evidence="2" id="KW-0326">Glycosidase</keyword>
<evidence type="ECO:0000256" key="1">
    <source>
        <dbReference type="SAM" id="SignalP"/>
    </source>
</evidence>
<feature type="signal peptide" evidence="1">
    <location>
        <begin position="1"/>
        <end position="26"/>
    </location>
</feature>
<name>A0ABW9JCR6_9SPHI</name>
<dbReference type="EC" id="3.2.1.-" evidence="2"/>
<dbReference type="EMBL" id="SRMP02000001">
    <property type="protein sequence ID" value="MFN0290190.1"/>
    <property type="molecule type" value="Genomic_DNA"/>
</dbReference>
<accession>A0ABW9JCR6</accession>
<organism evidence="2 3">
    <name type="scientific">Pedobacter helvus</name>
    <dbReference type="NCBI Taxonomy" id="2563444"/>
    <lineage>
        <taxon>Bacteria</taxon>
        <taxon>Pseudomonadati</taxon>
        <taxon>Bacteroidota</taxon>
        <taxon>Sphingobacteriia</taxon>
        <taxon>Sphingobacteriales</taxon>
        <taxon>Sphingobacteriaceae</taxon>
        <taxon>Pedobacter</taxon>
    </lineage>
</organism>
<reference evidence="2 3" key="1">
    <citation type="submission" date="2024-12" db="EMBL/GenBank/DDBJ databases">
        <authorList>
            <person name="Hu S."/>
        </authorList>
    </citation>
    <scope>NUCLEOTIDE SEQUENCE [LARGE SCALE GENOMIC DNA]</scope>
    <source>
        <strain evidence="2 3">P-25</strain>
    </source>
</reference>
<dbReference type="SUPFAM" id="SSF50939">
    <property type="entry name" value="Sialidases"/>
    <property type="match status" value="1"/>
</dbReference>
<feature type="chain" id="PRO_5047150074" evidence="1">
    <location>
        <begin position="27"/>
        <end position="598"/>
    </location>
</feature>
<dbReference type="GO" id="GO:0016798">
    <property type="term" value="F:hydrolase activity, acting on glycosyl bonds"/>
    <property type="evidence" value="ECO:0007669"/>
    <property type="project" value="UniProtKB-KW"/>
</dbReference>
<keyword evidence="1" id="KW-0732">Signal</keyword>
<sequence length="598" mass="67512">MKHNFASRRLIKALVMLIFATGPLFAQVKFPGIVVAQSKDPFKDKIYSPSIAILPDGSYVASQDMPKGIGIHKSTDKGLTWQFVTKIDIGHWGGLFVHNGALYVMGTSKSFGDVIIHKSTDGGKTWTESLDEHSGVLFKGNYHTAPVPVVVHNGRIWRAYEETLGDEKSRDFHALVISAPVGADLLKATSWTRSNSIRFDENWINAKRANWLEGNLVVAPNGKLVDFMRLETWLGKGQKYELEGSAAGKPRHEVAAVISVSDDGKKVSFENKPSEYVLFPGAETKFTIRYDSLSKSYWTAVNKITNFDKTSTESFNGNWHQRNLLALYSSKDLKNWEEKYHIVKWNTGTPLNTWDVFGFQYADWQFEGDDIILVSRTSWYGARYHDANMMTFHRIKNFRNAKLSDSPVDLYPLTITKDVLTFDLKKSPITDTKIEPSFIETGIGAAALRPGKGLQLENRGEGKVLLKALRPTKVKTSAIEREQFIEVELLPAEGYKLNIGSIDLKLAKNLDETVKTKWHYSINGGKTFNEITNYDFPLLPVNEKGTPQSTIYLSGYKNLQNIKANQKLILRMYFFGYNDKELQFSLNDYLKIGGTVTR</sequence>
<protein>
    <submittedName>
        <fullName evidence="2">Sialidase family protein</fullName>
        <ecNumber evidence="2">3.2.1.-</ecNumber>
    </submittedName>
</protein>
<evidence type="ECO:0000313" key="2">
    <source>
        <dbReference type="EMBL" id="MFN0290190.1"/>
    </source>
</evidence>